<keyword evidence="3" id="KW-1185">Reference proteome</keyword>
<keyword evidence="1" id="KW-0732">Signal</keyword>
<feature type="chain" id="PRO_5045648898" evidence="1">
    <location>
        <begin position="25"/>
        <end position="212"/>
    </location>
</feature>
<sequence length="212" mass="22736">MKFGSLIKPVLLTGSLLCALATLAGCAGQANGNASAWYNGREAIGPTASRIYICHGFGCTYTTPVDFSGRDLRRLKTILASGRKSPAAERRAISKAVQWQETRVGPTVGSSNDVGGLDMQNARVRGQMDCIDEATNTNSLLLVAEKHGFLKHHSVSSPVARGFFLDGRYPHATATVREINTNAVFAVDSWPDSNGKPPKISELTVWMSKRAG</sequence>
<evidence type="ECO:0000313" key="2">
    <source>
        <dbReference type="EMBL" id="MEJ8475986.1"/>
    </source>
</evidence>
<reference evidence="2 3" key="1">
    <citation type="submission" date="2024-02" db="EMBL/GenBank/DDBJ databases">
        <title>Roseibium algae sp. nov., isolated from marine alga (Grateloupia sp.), showing potential in myo-inositol conversion.</title>
        <authorList>
            <person name="Wang Y."/>
        </authorList>
    </citation>
    <scope>NUCLEOTIDE SEQUENCE [LARGE SCALE GENOMIC DNA]</scope>
    <source>
        <strain evidence="2 3">H3510</strain>
    </source>
</reference>
<evidence type="ECO:0000256" key="1">
    <source>
        <dbReference type="SAM" id="SignalP"/>
    </source>
</evidence>
<comment type="caution">
    <text evidence="2">The sequence shown here is derived from an EMBL/GenBank/DDBJ whole genome shotgun (WGS) entry which is preliminary data.</text>
</comment>
<evidence type="ECO:0000313" key="3">
    <source>
        <dbReference type="Proteomes" id="UP001385499"/>
    </source>
</evidence>
<proteinExistence type="predicted"/>
<dbReference type="PROSITE" id="PS51257">
    <property type="entry name" value="PROKAR_LIPOPROTEIN"/>
    <property type="match status" value="1"/>
</dbReference>
<organism evidence="2 3">
    <name type="scientific">Roseibium algae</name>
    <dbReference type="NCBI Taxonomy" id="3123038"/>
    <lineage>
        <taxon>Bacteria</taxon>
        <taxon>Pseudomonadati</taxon>
        <taxon>Pseudomonadota</taxon>
        <taxon>Alphaproteobacteria</taxon>
        <taxon>Hyphomicrobiales</taxon>
        <taxon>Stappiaceae</taxon>
        <taxon>Roseibium</taxon>
    </lineage>
</organism>
<feature type="signal peptide" evidence="1">
    <location>
        <begin position="1"/>
        <end position="24"/>
    </location>
</feature>
<dbReference type="Proteomes" id="UP001385499">
    <property type="component" value="Unassembled WGS sequence"/>
</dbReference>
<accession>A0ABU8TP90</accession>
<protein>
    <submittedName>
        <fullName evidence="2">Uncharacterized protein</fullName>
    </submittedName>
</protein>
<dbReference type="RefSeq" id="WP_340276281.1">
    <property type="nucleotide sequence ID" value="NZ_JBAKIA010000014.1"/>
</dbReference>
<name>A0ABU8TP90_9HYPH</name>
<dbReference type="EMBL" id="JBAKIA010000014">
    <property type="protein sequence ID" value="MEJ8475986.1"/>
    <property type="molecule type" value="Genomic_DNA"/>
</dbReference>
<gene>
    <name evidence="2" type="ORF">V6575_17985</name>
</gene>